<evidence type="ECO:0000313" key="5">
    <source>
        <dbReference type="Proteomes" id="UP000823388"/>
    </source>
</evidence>
<evidence type="ECO:0000256" key="1">
    <source>
        <dbReference type="SAM" id="Coils"/>
    </source>
</evidence>
<dbReference type="EMBL" id="CM029046">
    <property type="protein sequence ID" value="KAG2592646.1"/>
    <property type="molecule type" value="Genomic_DNA"/>
</dbReference>
<keyword evidence="1" id="KW-0175">Coiled coil</keyword>
<dbReference type="GO" id="GO:0035091">
    <property type="term" value="F:phosphatidylinositol binding"/>
    <property type="evidence" value="ECO:0007669"/>
    <property type="project" value="InterPro"/>
</dbReference>
<dbReference type="InterPro" id="IPR044279">
    <property type="entry name" value="SNX2A/B"/>
</dbReference>
<dbReference type="SUPFAM" id="SSF64268">
    <property type="entry name" value="PX domain"/>
    <property type="match status" value="1"/>
</dbReference>
<name>A0A8T0S7C8_PANVG</name>
<accession>A0A8T0S7C8</accession>
<dbReference type="AlphaFoldDB" id="A0A8T0S7C8"/>
<dbReference type="Pfam" id="PF00787">
    <property type="entry name" value="PX"/>
    <property type="match status" value="1"/>
</dbReference>
<dbReference type="InterPro" id="IPR015404">
    <property type="entry name" value="Vps5_C"/>
</dbReference>
<sequence>MMATEPLSPGKSPAADDLETLPLDSSSSSSVAATTDPLLRPPPSPSSATSSPTAGANHGPFVDEEEEEEDDVDGVTPASAPRTAAAATSREASPVFAEITVSEPRKHTEPATGAVGVIPGSASYVSYLVATRASDGGEFRVRRRFRDVVALADRLAEAHRGLFVPARPDKSIVEGQVMQRHDFVNQRCVMIQRYLRRLAAHPVVGRSADLHAFLTEPSGIPTSDGESPRWSPAMSAATSMAAAPATPTKSGRDFFGVFKDLKQTVTNGWVAVRPPPVEEETDTRYLAHKAKLEDLEQHLVTASQQAEVLVKSYDDLRATTGLLGMSFIKLAKFEKEKATCDSQKRRAADISNFANAVVRVSRSQTKLNAGIVKHLGIIHEYMETMAAIHNAFADRSSALLRVQNLSADLYFLHTRAEKLETVSSRGMDQERSRYQKIEELKETIRATEDAKTHALKELEHIKENNMTEIKRFNKERHHDLVEMLKGFVSDQAAYSDHFASVWTKVAEDTKGYANRTN</sequence>
<dbReference type="CDD" id="cd07596">
    <property type="entry name" value="BAR_SNX"/>
    <property type="match status" value="1"/>
</dbReference>
<evidence type="ECO:0000259" key="3">
    <source>
        <dbReference type="PROSITE" id="PS50195"/>
    </source>
</evidence>
<evidence type="ECO:0000313" key="4">
    <source>
        <dbReference type="EMBL" id="KAG2592646.1"/>
    </source>
</evidence>
<comment type="caution">
    <text evidence="4">The sequence shown here is derived from an EMBL/GenBank/DDBJ whole genome shotgun (WGS) entry which is preliminary data.</text>
</comment>
<dbReference type="SMART" id="SM00312">
    <property type="entry name" value="PX"/>
    <property type="match status" value="1"/>
</dbReference>
<feature type="coiled-coil region" evidence="1">
    <location>
        <begin position="285"/>
        <end position="312"/>
    </location>
</feature>
<proteinExistence type="predicted"/>
<dbReference type="Gene3D" id="1.20.1270.60">
    <property type="entry name" value="Arfaptin homology (AH) domain/BAR domain"/>
    <property type="match status" value="1"/>
</dbReference>
<gene>
    <name evidence="4" type="ORF">PVAP13_5NG568800</name>
</gene>
<feature type="coiled-coil region" evidence="1">
    <location>
        <begin position="427"/>
        <end position="475"/>
    </location>
</feature>
<dbReference type="Proteomes" id="UP000823388">
    <property type="component" value="Chromosome 5N"/>
</dbReference>
<dbReference type="InterPro" id="IPR001683">
    <property type="entry name" value="PX_dom"/>
</dbReference>
<dbReference type="PANTHER" id="PTHR46757">
    <property type="entry name" value="SORTING NEXIN-RELATED"/>
    <property type="match status" value="1"/>
</dbReference>
<feature type="domain" description="PX" evidence="3">
    <location>
        <begin position="105"/>
        <end position="221"/>
    </location>
</feature>
<reference evidence="4" key="1">
    <citation type="submission" date="2020-05" db="EMBL/GenBank/DDBJ databases">
        <title>WGS assembly of Panicum virgatum.</title>
        <authorList>
            <person name="Lovell J.T."/>
            <person name="Jenkins J."/>
            <person name="Shu S."/>
            <person name="Juenger T.E."/>
            <person name="Schmutz J."/>
        </authorList>
    </citation>
    <scope>NUCLEOTIDE SEQUENCE</scope>
    <source>
        <strain evidence="4">AP13</strain>
    </source>
</reference>
<dbReference type="GO" id="GO:0005768">
    <property type="term" value="C:endosome"/>
    <property type="evidence" value="ECO:0007669"/>
    <property type="project" value="UniProtKB-ARBA"/>
</dbReference>
<dbReference type="Pfam" id="PF09325">
    <property type="entry name" value="Vps5"/>
    <property type="match status" value="1"/>
</dbReference>
<protein>
    <recommendedName>
        <fullName evidence="3">PX domain-containing protein</fullName>
    </recommendedName>
</protein>
<dbReference type="PANTHER" id="PTHR46757:SF5">
    <property type="entry name" value="OS01G0827200 PROTEIN"/>
    <property type="match status" value="1"/>
</dbReference>
<dbReference type="InterPro" id="IPR036871">
    <property type="entry name" value="PX_dom_sf"/>
</dbReference>
<evidence type="ECO:0000256" key="2">
    <source>
        <dbReference type="SAM" id="MobiDB-lite"/>
    </source>
</evidence>
<keyword evidence="5" id="KW-1185">Reference proteome</keyword>
<dbReference type="InterPro" id="IPR027267">
    <property type="entry name" value="AH/BAR_dom_sf"/>
</dbReference>
<feature type="region of interest" description="Disordered" evidence="2">
    <location>
        <begin position="1"/>
        <end position="92"/>
    </location>
</feature>
<dbReference type="GO" id="GO:0016020">
    <property type="term" value="C:membrane"/>
    <property type="evidence" value="ECO:0007669"/>
    <property type="project" value="UniProtKB-ARBA"/>
</dbReference>
<feature type="compositionally biased region" description="Low complexity" evidence="2">
    <location>
        <begin position="76"/>
        <end position="92"/>
    </location>
</feature>
<dbReference type="Gene3D" id="3.30.1520.10">
    <property type="entry name" value="Phox-like domain"/>
    <property type="match status" value="1"/>
</dbReference>
<organism evidence="4 5">
    <name type="scientific">Panicum virgatum</name>
    <name type="common">Blackwell switchgrass</name>
    <dbReference type="NCBI Taxonomy" id="38727"/>
    <lineage>
        <taxon>Eukaryota</taxon>
        <taxon>Viridiplantae</taxon>
        <taxon>Streptophyta</taxon>
        <taxon>Embryophyta</taxon>
        <taxon>Tracheophyta</taxon>
        <taxon>Spermatophyta</taxon>
        <taxon>Magnoliopsida</taxon>
        <taxon>Liliopsida</taxon>
        <taxon>Poales</taxon>
        <taxon>Poaceae</taxon>
        <taxon>PACMAD clade</taxon>
        <taxon>Panicoideae</taxon>
        <taxon>Panicodae</taxon>
        <taxon>Paniceae</taxon>
        <taxon>Panicinae</taxon>
        <taxon>Panicum</taxon>
        <taxon>Panicum sect. Hiantes</taxon>
    </lineage>
</organism>
<dbReference type="PROSITE" id="PS50195">
    <property type="entry name" value="PX"/>
    <property type="match status" value="1"/>
</dbReference>
<feature type="compositionally biased region" description="Acidic residues" evidence="2">
    <location>
        <begin position="62"/>
        <end position="73"/>
    </location>
</feature>